<dbReference type="Proteomes" id="UP000539052">
    <property type="component" value="Unassembled WGS sequence"/>
</dbReference>
<accession>A0ABX1VNC1</accession>
<protein>
    <recommendedName>
        <fullName evidence="3">Peptidase S8/S53 domain-containing protein</fullName>
    </recommendedName>
</protein>
<dbReference type="Gene3D" id="3.40.50.200">
    <property type="entry name" value="Peptidase S8/S53 domain"/>
    <property type="match status" value="1"/>
</dbReference>
<dbReference type="EMBL" id="JAAOXG010000010">
    <property type="protein sequence ID" value="NNJ29415.1"/>
    <property type="molecule type" value="Genomic_DNA"/>
</dbReference>
<dbReference type="InterPro" id="IPR036852">
    <property type="entry name" value="Peptidase_S8/S53_dom_sf"/>
</dbReference>
<proteinExistence type="predicted"/>
<dbReference type="RefSeq" id="WP_170820684.1">
    <property type="nucleotide sequence ID" value="NZ_JAAOXG010000010.1"/>
</dbReference>
<reference evidence="1 2" key="1">
    <citation type="submission" date="2020-03" db="EMBL/GenBank/DDBJ databases">
        <title>Genome Sequence of industrial isolate, B5A.</title>
        <authorList>
            <person name="Sharma S."/>
            <person name="Patil P.B."/>
            <person name="Korpole S."/>
        </authorList>
    </citation>
    <scope>NUCLEOTIDE SEQUENCE [LARGE SCALE GENOMIC DNA]</scope>
    <source>
        <strain evidence="1 2">PI-S10-B5A</strain>
    </source>
</reference>
<comment type="caution">
    <text evidence="1">The sequence shown here is derived from an EMBL/GenBank/DDBJ whole genome shotgun (WGS) entry which is preliminary data.</text>
</comment>
<evidence type="ECO:0000313" key="2">
    <source>
        <dbReference type="Proteomes" id="UP000539052"/>
    </source>
</evidence>
<evidence type="ECO:0008006" key="3">
    <source>
        <dbReference type="Google" id="ProtNLM"/>
    </source>
</evidence>
<keyword evidence="2" id="KW-1185">Reference proteome</keyword>
<evidence type="ECO:0000313" key="1">
    <source>
        <dbReference type="EMBL" id="NNJ29415.1"/>
    </source>
</evidence>
<name>A0ABX1VNC1_9FIRM</name>
<sequence length="66" mass="6906">MAGQRGTCTAAAHAAGAAAMVLEWGIVRKNLPTLTGYDINRMSMRAARHGAANTYPNILCGMVSLT</sequence>
<gene>
    <name evidence="1" type="ORF">G9470_06295</name>
</gene>
<organism evidence="1 2">
    <name type="scientific">Lacrimispora defluvii</name>
    <dbReference type="NCBI Taxonomy" id="2719233"/>
    <lineage>
        <taxon>Bacteria</taxon>
        <taxon>Bacillati</taxon>
        <taxon>Bacillota</taxon>
        <taxon>Clostridia</taxon>
        <taxon>Lachnospirales</taxon>
        <taxon>Lachnospiraceae</taxon>
        <taxon>Lacrimispora</taxon>
    </lineage>
</organism>
<dbReference type="SUPFAM" id="SSF52743">
    <property type="entry name" value="Subtilisin-like"/>
    <property type="match status" value="1"/>
</dbReference>